<accession>A0ABU0HUN1</accession>
<comment type="caution">
    <text evidence="2">The sequence shown here is derived from an EMBL/GenBank/DDBJ whole genome shotgun (WGS) entry which is preliminary data.</text>
</comment>
<feature type="compositionally biased region" description="Polar residues" evidence="1">
    <location>
        <begin position="56"/>
        <end position="68"/>
    </location>
</feature>
<evidence type="ECO:0000313" key="3">
    <source>
        <dbReference type="Proteomes" id="UP001231124"/>
    </source>
</evidence>
<sequence>MPGQQSHRSQRLLELSDLLAQDHVLLAGRCNRTGHQNGTPSSSASRSGRESASRETGTYGQLSLSAAS</sequence>
<dbReference type="EMBL" id="JAUSVP010000001">
    <property type="protein sequence ID" value="MDQ0445617.1"/>
    <property type="molecule type" value="Genomic_DNA"/>
</dbReference>
<protein>
    <submittedName>
        <fullName evidence="2">Uncharacterized protein</fullName>
    </submittedName>
</protein>
<name>A0ABU0HUN1_9HYPH</name>
<evidence type="ECO:0000313" key="2">
    <source>
        <dbReference type="EMBL" id="MDQ0445617.1"/>
    </source>
</evidence>
<proteinExistence type="predicted"/>
<gene>
    <name evidence="2" type="ORF">QO012_000095</name>
</gene>
<keyword evidence="3" id="KW-1185">Reference proteome</keyword>
<feature type="region of interest" description="Disordered" evidence="1">
    <location>
        <begin position="30"/>
        <end position="68"/>
    </location>
</feature>
<reference evidence="2 3" key="1">
    <citation type="submission" date="2023-07" db="EMBL/GenBank/DDBJ databases">
        <title>Genomic Encyclopedia of Type Strains, Phase IV (KMG-IV): sequencing the most valuable type-strain genomes for metagenomic binning, comparative biology and taxonomic classification.</title>
        <authorList>
            <person name="Goeker M."/>
        </authorList>
    </citation>
    <scope>NUCLEOTIDE SEQUENCE [LARGE SCALE GENOMIC DNA]</scope>
    <source>
        <strain evidence="2 3">DSM 19013</strain>
    </source>
</reference>
<evidence type="ECO:0000256" key="1">
    <source>
        <dbReference type="SAM" id="MobiDB-lite"/>
    </source>
</evidence>
<dbReference type="Proteomes" id="UP001231124">
    <property type="component" value="Unassembled WGS sequence"/>
</dbReference>
<organism evidence="2 3">
    <name type="scientific">Methylobacterium aerolatum</name>
    <dbReference type="NCBI Taxonomy" id="418708"/>
    <lineage>
        <taxon>Bacteria</taxon>
        <taxon>Pseudomonadati</taxon>
        <taxon>Pseudomonadota</taxon>
        <taxon>Alphaproteobacteria</taxon>
        <taxon>Hyphomicrobiales</taxon>
        <taxon>Methylobacteriaceae</taxon>
        <taxon>Methylobacterium</taxon>
    </lineage>
</organism>